<sequence length="51" mass="5731">MSYAILLILRTFCFLVLVKVACGHSAICSFWCFYDMGGVSAGFQNVQFSER</sequence>
<keyword evidence="3" id="KW-1185">Reference proteome</keyword>
<name>A0A5N6TMQ1_ASPAV</name>
<dbReference type="Proteomes" id="UP000325780">
    <property type="component" value="Unassembled WGS sequence"/>
</dbReference>
<proteinExistence type="predicted"/>
<dbReference type="EMBL" id="ML742197">
    <property type="protein sequence ID" value="KAE8147646.1"/>
    <property type="molecule type" value="Genomic_DNA"/>
</dbReference>
<evidence type="ECO:0000256" key="1">
    <source>
        <dbReference type="SAM" id="SignalP"/>
    </source>
</evidence>
<feature type="chain" id="PRO_5024834803" evidence="1">
    <location>
        <begin position="24"/>
        <end position="51"/>
    </location>
</feature>
<protein>
    <submittedName>
        <fullName evidence="2">Uncharacterized protein</fullName>
    </submittedName>
</protein>
<feature type="signal peptide" evidence="1">
    <location>
        <begin position="1"/>
        <end position="23"/>
    </location>
</feature>
<keyword evidence="1" id="KW-0732">Signal</keyword>
<gene>
    <name evidence="2" type="ORF">BDV25DRAFT_159900</name>
</gene>
<reference evidence="2 3" key="1">
    <citation type="submission" date="2019-04" db="EMBL/GenBank/DDBJ databases">
        <title>Friends and foes A comparative genomics study of 23 Aspergillus species from section Flavi.</title>
        <authorList>
            <consortium name="DOE Joint Genome Institute"/>
            <person name="Kjaerbolling I."/>
            <person name="Vesth T."/>
            <person name="Frisvad J.C."/>
            <person name="Nybo J.L."/>
            <person name="Theobald S."/>
            <person name="Kildgaard S."/>
            <person name="Isbrandt T."/>
            <person name="Kuo A."/>
            <person name="Sato A."/>
            <person name="Lyhne E.K."/>
            <person name="Kogle M.E."/>
            <person name="Wiebenga A."/>
            <person name="Kun R.S."/>
            <person name="Lubbers R.J."/>
            <person name="Makela M.R."/>
            <person name="Barry K."/>
            <person name="Chovatia M."/>
            <person name="Clum A."/>
            <person name="Daum C."/>
            <person name="Haridas S."/>
            <person name="He G."/>
            <person name="LaButti K."/>
            <person name="Lipzen A."/>
            <person name="Mondo S."/>
            <person name="Riley R."/>
            <person name="Salamov A."/>
            <person name="Simmons B.A."/>
            <person name="Magnuson J.K."/>
            <person name="Henrissat B."/>
            <person name="Mortensen U.H."/>
            <person name="Larsen T.O."/>
            <person name="Devries R.P."/>
            <person name="Grigoriev I.V."/>
            <person name="Machida M."/>
            <person name="Baker S.E."/>
            <person name="Andersen M.R."/>
        </authorList>
    </citation>
    <scope>NUCLEOTIDE SEQUENCE [LARGE SCALE GENOMIC DNA]</scope>
    <source>
        <strain evidence="2 3">IBT 18842</strain>
    </source>
</reference>
<dbReference type="AlphaFoldDB" id="A0A5N6TMQ1"/>
<evidence type="ECO:0000313" key="3">
    <source>
        <dbReference type="Proteomes" id="UP000325780"/>
    </source>
</evidence>
<organism evidence="2 3">
    <name type="scientific">Aspergillus avenaceus</name>
    <dbReference type="NCBI Taxonomy" id="36643"/>
    <lineage>
        <taxon>Eukaryota</taxon>
        <taxon>Fungi</taxon>
        <taxon>Dikarya</taxon>
        <taxon>Ascomycota</taxon>
        <taxon>Pezizomycotina</taxon>
        <taxon>Eurotiomycetes</taxon>
        <taxon>Eurotiomycetidae</taxon>
        <taxon>Eurotiales</taxon>
        <taxon>Aspergillaceae</taxon>
        <taxon>Aspergillus</taxon>
        <taxon>Aspergillus subgen. Circumdati</taxon>
    </lineage>
</organism>
<accession>A0A5N6TMQ1</accession>
<evidence type="ECO:0000313" key="2">
    <source>
        <dbReference type="EMBL" id="KAE8147646.1"/>
    </source>
</evidence>